<comment type="caution">
    <text evidence="2">The sequence shown here is derived from an EMBL/GenBank/DDBJ whole genome shotgun (WGS) entry which is preliminary data.</text>
</comment>
<organism evidence="2 3">
    <name type="scientific">Paenibacillus dokdonensis</name>
    <dbReference type="NCBI Taxonomy" id="2567944"/>
    <lineage>
        <taxon>Bacteria</taxon>
        <taxon>Bacillati</taxon>
        <taxon>Bacillota</taxon>
        <taxon>Bacilli</taxon>
        <taxon>Bacillales</taxon>
        <taxon>Paenibacillaceae</taxon>
        <taxon>Paenibacillus</taxon>
    </lineage>
</organism>
<evidence type="ECO:0008006" key="4">
    <source>
        <dbReference type="Google" id="ProtNLM"/>
    </source>
</evidence>
<reference evidence="2 3" key="1">
    <citation type="submission" date="2023-03" db="EMBL/GenBank/DDBJ databases">
        <title>Bacillus Genome Sequencing.</title>
        <authorList>
            <person name="Dunlap C."/>
        </authorList>
    </citation>
    <scope>NUCLEOTIDE SEQUENCE [LARGE SCALE GENOMIC DNA]</scope>
    <source>
        <strain evidence="2 3">BD-525</strain>
    </source>
</reference>
<dbReference type="RefSeq" id="WP_326086102.1">
    <property type="nucleotide sequence ID" value="NZ_JARLKZ010000003.1"/>
</dbReference>
<dbReference type="EMBL" id="JARLKZ010000003">
    <property type="protein sequence ID" value="MEC0239151.1"/>
    <property type="molecule type" value="Genomic_DNA"/>
</dbReference>
<sequence>MRMGKDIGLALGMLAGTTMASGIAFLMGLEPVSLICTVSMGGAVGATAGIAAAVLMERE</sequence>
<dbReference type="Proteomes" id="UP001344632">
    <property type="component" value="Unassembled WGS sequence"/>
</dbReference>
<keyword evidence="3" id="KW-1185">Reference proteome</keyword>
<evidence type="ECO:0000313" key="3">
    <source>
        <dbReference type="Proteomes" id="UP001344632"/>
    </source>
</evidence>
<protein>
    <recommendedName>
        <fullName evidence="4">Glycine zipper family protein</fullName>
    </recommendedName>
</protein>
<name>A0ABU6GHE6_9BACL</name>
<evidence type="ECO:0000313" key="2">
    <source>
        <dbReference type="EMBL" id="MEC0239151.1"/>
    </source>
</evidence>
<keyword evidence="1" id="KW-1133">Transmembrane helix</keyword>
<keyword evidence="1" id="KW-0472">Membrane</keyword>
<keyword evidence="1" id="KW-0812">Transmembrane</keyword>
<feature type="transmembrane region" description="Helical" evidence="1">
    <location>
        <begin position="32"/>
        <end position="56"/>
    </location>
</feature>
<accession>A0ABU6GHE6</accession>
<evidence type="ECO:0000256" key="1">
    <source>
        <dbReference type="SAM" id="Phobius"/>
    </source>
</evidence>
<proteinExistence type="predicted"/>
<gene>
    <name evidence="2" type="ORF">P4H66_04605</name>
</gene>